<evidence type="ECO:0000313" key="2">
    <source>
        <dbReference type="EMBL" id="GKT13844.1"/>
    </source>
</evidence>
<gene>
    <name evidence="2" type="ORF">ADUPG1_003998</name>
</gene>
<sequence length="95" mass="10347">MVEVEVIQTSTHDASADSTTNENNQLARTADHLTSHRLHEAPNGNEAEHPPSGSATSLTAITLPPFLAPNNTDPPMPTHERLPPETPIEQPEIRR</sequence>
<dbReference type="Proteomes" id="UP001057375">
    <property type="component" value="Unassembled WGS sequence"/>
</dbReference>
<feature type="region of interest" description="Disordered" evidence="1">
    <location>
        <begin position="1"/>
        <end position="95"/>
    </location>
</feature>
<name>A0ABQ5JUS1_9EUKA</name>
<organism evidence="2 3">
    <name type="scientific">Aduncisulcus paluster</name>
    <dbReference type="NCBI Taxonomy" id="2918883"/>
    <lineage>
        <taxon>Eukaryota</taxon>
        <taxon>Metamonada</taxon>
        <taxon>Carpediemonas-like organisms</taxon>
        <taxon>Aduncisulcus</taxon>
    </lineage>
</organism>
<feature type="non-terminal residue" evidence="2">
    <location>
        <position position="95"/>
    </location>
</feature>
<evidence type="ECO:0000256" key="1">
    <source>
        <dbReference type="SAM" id="MobiDB-lite"/>
    </source>
</evidence>
<reference evidence="2" key="1">
    <citation type="submission" date="2022-03" db="EMBL/GenBank/DDBJ databases">
        <title>Draft genome sequence of Aduncisulcus paluster, a free-living microaerophilic Fornicata.</title>
        <authorList>
            <person name="Yuyama I."/>
            <person name="Kume K."/>
            <person name="Tamura T."/>
            <person name="Inagaki Y."/>
            <person name="Hashimoto T."/>
        </authorList>
    </citation>
    <scope>NUCLEOTIDE SEQUENCE</scope>
    <source>
        <strain evidence="2">NY0171</strain>
    </source>
</reference>
<evidence type="ECO:0000313" key="3">
    <source>
        <dbReference type="Proteomes" id="UP001057375"/>
    </source>
</evidence>
<proteinExistence type="predicted"/>
<comment type="caution">
    <text evidence="2">The sequence shown here is derived from an EMBL/GenBank/DDBJ whole genome shotgun (WGS) entry which is preliminary data.</text>
</comment>
<accession>A0ABQ5JUS1</accession>
<protein>
    <submittedName>
        <fullName evidence="2">Uncharacterized protein</fullName>
    </submittedName>
</protein>
<feature type="compositionally biased region" description="Basic and acidic residues" evidence="1">
    <location>
        <begin position="29"/>
        <end position="40"/>
    </location>
</feature>
<feature type="compositionally biased region" description="Low complexity" evidence="1">
    <location>
        <begin position="9"/>
        <end position="20"/>
    </location>
</feature>
<dbReference type="EMBL" id="BQXS01005682">
    <property type="protein sequence ID" value="GKT13844.1"/>
    <property type="molecule type" value="Genomic_DNA"/>
</dbReference>
<keyword evidence="3" id="KW-1185">Reference proteome</keyword>